<gene>
    <name evidence="1" type="ORF">F2Y36_03595</name>
</gene>
<dbReference type="SUPFAM" id="SSF48452">
    <property type="entry name" value="TPR-like"/>
    <property type="match status" value="1"/>
</dbReference>
<reference evidence="1 2" key="1">
    <citation type="journal article" date="2019" name="Nat. Med.">
        <title>A library of human gut bacterial isolates paired with longitudinal multiomics data enables mechanistic microbiome research.</title>
        <authorList>
            <person name="Poyet M."/>
            <person name="Groussin M."/>
            <person name="Gibbons S.M."/>
            <person name="Avila-Pacheco J."/>
            <person name="Jiang X."/>
            <person name="Kearney S.M."/>
            <person name="Perrotta A.R."/>
            <person name="Berdy B."/>
            <person name="Zhao S."/>
            <person name="Lieberman T.D."/>
            <person name="Swanson P.K."/>
            <person name="Smith M."/>
            <person name="Roesemann S."/>
            <person name="Alexander J.E."/>
            <person name="Rich S.A."/>
            <person name="Livny J."/>
            <person name="Vlamakis H."/>
            <person name="Clish C."/>
            <person name="Bullock K."/>
            <person name="Deik A."/>
            <person name="Scott J."/>
            <person name="Pierce K.A."/>
            <person name="Xavier R.J."/>
            <person name="Alm E.J."/>
        </authorList>
    </citation>
    <scope>NUCLEOTIDE SEQUENCE [LARGE SCALE GENOMIC DNA]</scope>
    <source>
        <strain evidence="1 2">BIOML-A31</strain>
    </source>
</reference>
<proteinExistence type="predicted"/>
<evidence type="ECO:0000313" key="2">
    <source>
        <dbReference type="Proteomes" id="UP000475905"/>
    </source>
</evidence>
<dbReference type="PROSITE" id="PS51257">
    <property type="entry name" value="PROKAR_LIPOPROTEIN"/>
    <property type="match status" value="1"/>
</dbReference>
<organism evidence="1 2">
    <name type="scientific">Bacteroides caccae</name>
    <dbReference type="NCBI Taxonomy" id="47678"/>
    <lineage>
        <taxon>Bacteria</taxon>
        <taxon>Pseudomonadati</taxon>
        <taxon>Bacteroidota</taxon>
        <taxon>Bacteroidia</taxon>
        <taxon>Bacteroidales</taxon>
        <taxon>Bacteroidaceae</taxon>
        <taxon>Bacteroides</taxon>
    </lineage>
</organism>
<evidence type="ECO:0000313" key="1">
    <source>
        <dbReference type="EMBL" id="KAA5465405.1"/>
    </source>
</evidence>
<dbReference type="AlphaFoldDB" id="A0A6L3KWC7"/>
<dbReference type="EMBL" id="VVYP01000003">
    <property type="protein sequence ID" value="KAA5465405.1"/>
    <property type="molecule type" value="Genomic_DNA"/>
</dbReference>
<protein>
    <recommendedName>
        <fullName evidence="3">RagB/SusD family nutrient uptake outer membrane protein</fullName>
    </recommendedName>
</protein>
<dbReference type="Proteomes" id="UP000475905">
    <property type="component" value="Unassembled WGS sequence"/>
</dbReference>
<accession>A0A6L3KWC7</accession>
<evidence type="ECO:0008006" key="3">
    <source>
        <dbReference type="Google" id="ProtNLM"/>
    </source>
</evidence>
<dbReference type="RefSeq" id="WP_149934985.1">
    <property type="nucleotide sequence ID" value="NZ_VVYP01000003.1"/>
</dbReference>
<dbReference type="InterPro" id="IPR011990">
    <property type="entry name" value="TPR-like_helical_dom_sf"/>
</dbReference>
<sequence length="64" mass="7263">MKKFAIILLMGGVLLSGCNYLDIVPDERNTPENTYQNPQAAKNYLYSCYSKLRKECNLLEMSVG</sequence>
<comment type="caution">
    <text evidence="1">The sequence shown here is derived from an EMBL/GenBank/DDBJ whole genome shotgun (WGS) entry which is preliminary data.</text>
</comment>
<name>A0A6L3KWC7_9BACE</name>